<reference evidence="1" key="1">
    <citation type="journal article" date="2020" name="Stud. Mycol.">
        <title>101 Dothideomycetes genomes: a test case for predicting lifestyles and emergence of pathogens.</title>
        <authorList>
            <person name="Haridas S."/>
            <person name="Albert R."/>
            <person name="Binder M."/>
            <person name="Bloem J."/>
            <person name="Labutti K."/>
            <person name="Salamov A."/>
            <person name="Andreopoulos B."/>
            <person name="Baker S."/>
            <person name="Barry K."/>
            <person name="Bills G."/>
            <person name="Bluhm B."/>
            <person name="Cannon C."/>
            <person name="Castanera R."/>
            <person name="Culley D."/>
            <person name="Daum C."/>
            <person name="Ezra D."/>
            <person name="Gonzalez J."/>
            <person name="Henrissat B."/>
            <person name="Kuo A."/>
            <person name="Liang C."/>
            <person name="Lipzen A."/>
            <person name="Lutzoni F."/>
            <person name="Magnuson J."/>
            <person name="Mondo S."/>
            <person name="Nolan M."/>
            <person name="Ohm R."/>
            <person name="Pangilinan J."/>
            <person name="Park H.-J."/>
            <person name="Ramirez L."/>
            <person name="Alfaro M."/>
            <person name="Sun H."/>
            <person name="Tritt A."/>
            <person name="Yoshinaga Y."/>
            <person name="Zwiers L.-H."/>
            <person name="Turgeon B."/>
            <person name="Goodwin S."/>
            <person name="Spatafora J."/>
            <person name="Crous P."/>
            <person name="Grigoriev I."/>
        </authorList>
    </citation>
    <scope>NUCLEOTIDE SEQUENCE</scope>
    <source>
        <strain evidence="1">CBS 379.55</strain>
    </source>
</reference>
<evidence type="ECO:0000313" key="2">
    <source>
        <dbReference type="Proteomes" id="UP000800097"/>
    </source>
</evidence>
<keyword evidence="2" id="KW-1185">Reference proteome</keyword>
<name>A0A6A6J9K5_WESOR</name>
<proteinExistence type="predicted"/>
<dbReference type="Proteomes" id="UP000800097">
    <property type="component" value="Unassembled WGS sequence"/>
</dbReference>
<dbReference type="EMBL" id="ML986512">
    <property type="protein sequence ID" value="KAF2273251.1"/>
    <property type="molecule type" value="Genomic_DNA"/>
</dbReference>
<dbReference type="RefSeq" id="XP_033650790.1">
    <property type="nucleotide sequence ID" value="XM_033793389.1"/>
</dbReference>
<dbReference type="GeneID" id="54546564"/>
<gene>
    <name evidence="1" type="ORF">EI97DRAFT_165672</name>
</gene>
<accession>A0A6A6J9K5</accession>
<protein>
    <submittedName>
        <fullName evidence="1">Uncharacterized protein</fullName>
    </submittedName>
</protein>
<organism evidence="1 2">
    <name type="scientific">Westerdykella ornata</name>
    <dbReference type="NCBI Taxonomy" id="318751"/>
    <lineage>
        <taxon>Eukaryota</taxon>
        <taxon>Fungi</taxon>
        <taxon>Dikarya</taxon>
        <taxon>Ascomycota</taxon>
        <taxon>Pezizomycotina</taxon>
        <taxon>Dothideomycetes</taxon>
        <taxon>Pleosporomycetidae</taxon>
        <taxon>Pleosporales</taxon>
        <taxon>Sporormiaceae</taxon>
        <taxon>Westerdykella</taxon>
    </lineage>
</organism>
<dbReference type="AlphaFoldDB" id="A0A6A6J9K5"/>
<sequence>MYASSAHELRVVGKYCHRHSHLHTDLVALTLFTLNHFFLKTPASQRPNEKKRSRQPEVVQYRRHCVLDYEQAQGAEDRLQKLE</sequence>
<evidence type="ECO:0000313" key="1">
    <source>
        <dbReference type="EMBL" id="KAF2273251.1"/>
    </source>
</evidence>